<name>A0A9P0FB95_BRAAE</name>
<feature type="compositionally biased region" description="Low complexity" evidence="1">
    <location>
        <begin position="90"/>
        <end position="102"/>
    </location>
</feature>
<dbReference type="EMBL" id="OV121132">
    <property type="protein sequence ID" value="CAH0546806.1"/>
    <property type="molecule type" value="Genomic_DNA"/>
</dbReference>
<accession>A0A9P0FB95</accession>
<organism evidence="2 3">
    <name type="scientific">Brassicogethes aeneus</name>
    <name type="common">Rape pollen beetle</name>
    <name type="synonym">Meligethes aeneus</name>
    <dbReference type="NCBI Taxonomy" id="1431903"/>
    <lineage>
        <taxon>Eukaryota</taxon>
        <taxon>Metazoa</taxon>
        <taxon>Ecdysozoa</taxon>
        <taxon>Arthropoda</taxon>
        <taxon>Hexapoda</taxon>
        <taxon>Insecta</taxon>
        <taxon>Pterygota</taxon>
        <taxon>Neoptera</taxon>
        <taxon>Endopterygota</taxon>
        <taxon>Coleoptera</taxon>
        <taxon>Polyphaga</taxon>
        <taxon>Cucujiformia</taxon>
        <taxon>Nitidulidae</taxon>
        <taxon>Meligethinae</taxon>
        <taxon>Brassicogethes</taxon>
    </lineage>
</organism>
<gene>
    <name evidence="2" type="ORF">MELIAE_LOCUS898</name>
</gene>
<reference evidence="2" key="1">
    <citation type="submission" date="2021-12" db="EMBL/GenBank/DDBJ databases">
        <authorList>
            <person name="King R."/>
        </authorList>
    </citation>
    <scope>NUCLEOTIDE SEQUENCE</scope>
</reference>
<dbReference type="Proteomes" id="UP001154078">
    <property type="component" value="Chromosome 1"/>
</dbReference>
<evidence type="ECO:0000256" key="1">
    <source>
        <dbReference type="SAM" id="MobiDB-lite"/>
    </source>
</evidence>
<evidence type="ECO:0000313" key="3">
    <source>
        <dbReference type="Proteomes" id="UP001154078"/>
    </source>
</evidence>
<proteinExistence type="predicted"/>
<feature type="compositionally biased region" description="Pro residues" evidence="1">
    <location>
        <begin position="135"/>
        <end position="144"/>
    </location>
</feature>
<feature type="compositionally biased region" description="Basic and acidic residues" evidence="1">
    <location>
        <begin position="52"/>
        <end position="61"/>
    </location>
</feature>
<keyword evidence="3" id="KW-1185">Reference proteome</keyword>
<evidence type="ECO:0000313" key="2">
    <source>
        <dbReference type="EMBL" id="CAH0546806.1"/>
    </source>
</evidence>
<dbReference type="AlphaFoldDB" id="A0A9P0FB95"/>
<feature type="region of interest" description="Disordered" evidence="1">
    <location>
        <begin position="1"/>
        <end position="151"/>
    </location>
</feature>
<sequence length="237" mass="25158">MGGVRAVRHDGGGKACAEGGHEPPAEPDEPSVFSRCPNGSRFALSTSPVARSAERHWEALRRSVASTGGDDSAAADNAARAKKRRRPSGERSSLSSPAESASTEIPEPPPSVEMSPAPSATPLPPSAASVEPLPLTLPLPPQPPISHASSADDMEIKPGIAEMIREEERQMFGIKTLSLMFGLLVKGLKRGRNLCDFPLVIINDGKVDRNDRRCRPRLVRACSVDVDCVPDGDTDLA</sequence>
<protein>
    <submittedName>
        <fullName evidence="2">Uncharacterized protein</fullName>
    </submittedName>
</protein>